<gene>
    <name evidence="1" type="ORF">B1207_06340</name>
</gene>
<dbReference type="Proteomes" id="UP000249458">
    <property type="component" value="Unassembled WGS sequence"/>
</dbReference>
<reference evidence="1 2" key="1">
    <citation type="submission" date="2017-02" db="EMBL/GenBank/DDBJ databases">
        <title>Legionella quilivanii strain from human: case report and whole genome sequencing analysis.</title>
        <authorList>
            <person name="Lalancette C."/>
            <person name="Leduc J.-M."/>
            <person name="Levesque S."/>
            <person name="Fournier E."/>
            <person name="Saoud J."/>
            <person name="Faucher S.P."/>
            <person name="Bernard K."/>
            <person name="Martineau C."/>
            <person name="Longtin J."/>
        </authorList>
    </citation>
    <scope>NUCLEOTIDE SEQUENCE [LARGE SCALE GENOMIC DNA]</scope>
    <source>
        <strain evidence="1 2">ID143958</strain>
    </source>
</reference>
<proteinExistence type="predicted"/>
<name>A0A364LKB1_9GAMM</name>
<dbReference type="SUPFAM" id="SSF82171">
    <property type="entry name" value="DPP6 N-terminal domain-like"/>
    <property type="match status" value="1"/>
</dbReference>
<dbReference type="EMBL" id="MVJN01000004">
    <property type="protein sequence ID" value="RAP37038.1"/>
    <property type="molecule type" value="Genomic_DNA"/>
</dbReference>
<protein>
    <submittedName>
        <fullName evidence="1">Uncharacterized protein</fullName>
    </submittedName>
</protein>
<sequence length="263" mass="30069">MLHDIYCATEGRPVSAPIDVGADDGYFSNLTKLATGQYIFKYSGYNCDDFKIFLLNKKEQANGAFQFELEGKIEPLKEHSIDSHGSGDFAALPNGDILTYHRSGRNFQVWQDTKCIKKWGWWLNEQIKLSCSDETYKKGFWTRKMIPLPDNEHVLVLVWGVKLFLFSLKTNLLTPVDIGNHYPYNVSVRTNGQVLVQTSQDHTNNNLLLLEFKEMLAYRTLIFKALEAKNLPTELNALITSFLAPDSSWTIEEEKEPSRCSVM</sequence>
<evidence type="ECO:0000313" key="1">
    <source>
        <dbReference type="EMBL" id="RAP37038.1"/>
    </source>
</evidence>
<accession>A0A364LKB1</accession>
<organism evidence="1 2">
    <name type="scientific">Legionella quinlivanii</name>
    <dbReference type="NCBI Taxonomy" id="45073"/>
    <lineage>
        <taxon>Bacteria</taxon>
        <taxon>Pseudomonadati</taxon>
        <taxon>Pseudomonadota</taxon>
        <taxon>Gammaproteobacteria</taxon>
        <taxon>Legionellales</taxon>
        <taxon>Legionellaceae</taxon>
        <taxon>Legionella</taxon>
    </lineage>
</organism>
<dbReference type="AlphaFoldDB" id="A0A364LKB1"/>
<comment type="caution">
    <text evidence="1">The sequence shown here is derived from an EMBL/GenBank/DDBJ whole genome shotgun (WGS) entry which is preliminary data.</text>
</comment>
<evidence type="ECO:0000313" key="2">
    <source>
        <dbReference type="Proteomes" id="UP000249458"/>
    </source>
</evidence>
<dbReference type="RefSeq" id="WP_112219154.1">
    <property type="nucleotide sequence ID" value="NZ_MVJN01000004.1"/>
</dbReference>